<keyword evidence="2" id="KW-1185">Reference proteome</keyword>
<dbReference type="CDD" id="cd20299">
    <property type="entry name" value="cupin_YP766765-like"/>
    <property type="match status" value="1"/>
</dbReference>
<organism evidence="1 2">
    <name type="scientific">Paraburkholderia steynii</name>
    <dbReference type="NCBI Taxonomy" id="1245441"/>
    <lineage>
        <taxon>Bacteria</taxon>
        <taxon>Pseudomonadati</taxon>
        <taxon>Pseudomonadota</taxon>
        <taxon>Betaproteobacteria</taxon>
        <taxon>Burkholderiales</taxon>
        <taxon>Burkholderiaceae</taxon>
        <taxon>Paraburkholderia</taxon>
    </lineage>
</organism>
<sequence>MNVTRFSEAPEYSPPNHFNMRCVRLQGYEAGPSDVLWLGVSIIEPGGFTTLAGSPAEKHYVVLDGAVTVQTDDGDELLERYDSCRLAASERRALFNHTDRPALILLAMPRLEQ</sequence>
<dbReference type="InterPro" id="IPR014710">
    <property type="entry name" value="RmlC-like_jellyroll"/>
</dbReference>
<name>A0A7Z7BB91_9BURK</name>
<evidence type="ECO:0008006" key="3">
    <source>
        <dbReference type="Google" id="ProtNLM"/>
    </source>
</evidence>
<evidence type="ECO:0000313" key="1">
    <source>
        <dbReference type="EMBL" id="SDI50484.1"/>
    </source>
</evidence>
<gene>
    <name evidence="1" type="ORF">SAMN04487926_11853</name>
</gene>
<dbReference type="RefSeq" id="WP_091783830.1">
    <property type="nucleotide sequence ID" value="NZ_FNDI01000018.1"/>
</dbReference>
<dbReference type="Gene3D" id="2.60.120.10">
    <property type="entry name" value="Jelly Rolls"/>
    <property type="match status" value="1"/>
</dbReference>
<dbReference type="Proteomes" id="UP000198900">
    <property type="component" value="Unassembled WGS sequence"/>
</dbReference>
<reference evidence="1" key="1">
    <citation type="submission" date="2016-10" db="EMBL/GenBank/DDBJ databases">
        <authorList>
            <person name="Varghese N."/>
            <person name="Submissions S."/>
        </authorList>
    </citation>
    <scope>NUCLEOTIDE SEQUENCE [LARGE SCALE GENOMIC DNA]</scope>
    <source>
        <strain evidence="1">YR281</strain>
    </source>
</reference>
<evidence type="ECO:0000313" key="2">
    <source>
        <dbReference type="Proteomes" id="UP000198900"/>
    </source>
</evidence>
<proteinExistence type="predicted"/>
<protein>
    <recommendedName>
        <fullName evidence="3">Cupin 2 conserved barrel domain-containing protein</fullName>
    </recommendedName>
</protein>
<accession>A0A7Z7BB91</accession>
<dbReference type="InterPro" id="IPR011051">
    <property type="entry name" value="RmlC_Cupin_sf"/>
</dbReference>
<dbReference type="SUPFAM" id="SSF51182">
    <property type="entry name" value="RmlC-like cupins"/>
    <property type="match status" value="1"/>
</dbReference>
<comment type="caution">
    <text evidence="1">The sequence shown here is derived from an EMBL/GenBank/DDBJ whole genome shotgun (WGS) entry which is preliminary data.</text>
</comment>
<dbReference type="EMBL" id="FNDI01000018">
    <property type="protein sequence ID" value="SDI50484.1"/>
    <property type="molecule type" value="Genomic_DNA"/>
</dbReference>
<dbReference type="AlphaFoldDB" id="A0A7Z7BB91"/>